<dbReference type="GO" id="GO:0016491">
    <property type="term" value="F:oxidoreductase activity"/>
    <property type="evidence" value="ECO:0007669"/>
    <property type="project" value="UniProtKB-KW"/>
</dbReference>
<evidence type="ECO:0000313" key="4">
    <source>
        <dbReference type="EMBL" id="HDD45076.1"/>
    </source>
</evidence>
<sequence length="212" mass="24204">MEVKEAIYKRQSIRGFLSKSVDNELIIEILKAAIQAPSACNIQPWEFIVIKGKAKENLVKALLSAYKKEKRPSRTQASMPEKYKNRMKQLFEAIKTFAEKTPNFDIWQGSLSFYNAPVVIIVAKHKEIAYLRLLDIGLAIQNLMLMAQNLGLSTCPIGLTLRYEDIIKETLSLPDTLELVLTIALGYPDNSLYINKFRATKIDLKECVHWIE</sequence>
<gene>
    <name evidence="4" type="ORF">ENG63_09510</name>
</gene>
<dbReference type="Pfam" id="PF00881">
    <property type="entry name" value="Nitroreductase"/>
    <property type="match status" value="1"/>
</dbReference>
<dbReference type="AlphaFoldDB" id="A0A7C0U3Q2"/>
<name>A0A7C0U3Q2_DESA2</name>
<proteinExistence type="inferred from homology"/>
<comment type="caution">
    <text evidence="4">The sequence shown here is derived from an EMBL/GenBank/DDBJ whole genome shotgun (WGS) entry which is preliminary data.</text>
</comment>
<protein>
    <recommendedName>
        <fullName evidence="3">Nitroreductase domain-containing protein</fullName>
    </recommendedName>
</protein>
<dbReference type="InterPro" id="IPR029479">
    <property type="entry name" value="Nitroreductase"/>
</dbReference>
<dbReference type="InterPro" id="IPR000415">
    <property type="entry name" value="Nitroreductase-like"/>
</dbReference>
<reference evidence="4" key="1">
    <citation type="journal article" date="2020" name="mSystems">
        <title>Genome- and Community-Level Interaction Insights into Carbon Utilization and Element Cycling Functions of Hydrothermarchaeota in Hydrothermal Sediment.</title>
        <authorList>
            <person name="Zhou Z."/>
            <person name="Liu Y."/>
            <person name="Xu W."/>
            <person name="Pan J."/>
            <person name="Luo Z.H."/>
            <person name="Li M."/>
        </authorList>
    </citation>
    <scope>NUCLEOTIDE SEQUENCE [LARGE SCALE GENOMIC DNA]</scope>
    <source>
        <strain evidence="4">HyVt-233</strain>
    </source>
</reference>
<dbReference type="EMBL" id="DRBS01000352">
    <property type="protein sequence ID" value="HDD45076.1"/>
    <property type="molecule type" value="Genomic_DNA"/>
</dbReference>
<dbReference type="Gene3D" id="3.40.109.10">
    <property type="entry name" value="NADH Oxidase"/>
    <property type="match status" value="1"/>
</dbReference>
<evidence type="ECO:0000256" key="2">
    <source>
        <dbReference type="ARBA" id="ARBA00023002"/>
    </source>
</evidence>
<feature type="domain" description="Nitroreductase" evidence="3">
    <location>
        <begin position="7"/>
        <end position="187"/>
    </location>
</feature>
<dbReference type="SUPFAM" id="SSF55469">
    <property type="entry name" value="FMN-dependent nitroreductase-like"/>
    <property type="match status" value="1"/>
</dbReference>
<dbReference type="Proteomes" id="UP000886289">
    <property type="component" value="Unassembled WGS sequence"/>
</dbReference>
<keyword evidence="2" id="KW-0560">Oxidoreductase</keyword>
<dbReference type="PANTHER" id="PTHR43673:SF10">
    <property type="entry name" value="NADH DEHYDROGENASE_NAD(P)H NITROREDUCTASE XCC3605-RELATED"/>
    <property type="match status" value="1"/>
</dbReference>
<comment type="similarity">
    <text evidence="1">Belongs to the nitroreductase family.</text>
</comment>
<accession>A0A7C0U3Q2</accession>
<organism evidence="4">
    <name type="scientific">Desulfofervidus auxilii</name>
    <dbReference type="NCBI Taxonomy" id="1621989"/>
    <lineage>
        <taxon>Bacteria</taxon>
        <taxon>Pseudomonadati</taxon>
        <taxon>Thermodesulfobacteriota</taxon>
        <taxon>Candidatus Desulfofervidia</taxon>
        <taxon>Candidatus Desulfofervidales</taxon>
        <taxon>Candidatus Desulfofervidaceae</taxon>
        <taxon>Candidatus Desulfofervidus</taxon>
    </lineage>
</organism>
<dbReference type="PANTHER" id="PTHR43673">
    <property type="entry name" value="NAD(P)H NITROREDUCTASE YDGI-RELATED"/>
    <property type="match status" value="1"/>
</dbReference>
<evidence type="ECO:0000259" key="3">
    <source>
        <dbReference type="Pfam" id="PF00881"/>
    </source>
</evidence>
<evidence type="ECO:0000256" key="1">
    <source>
        <dbReference type="ARBA" id="ARBA00007118"/>
    </source>
</evidence>
<dbReference type="CDD" id="cd02136">
    <property type="entry name" value="PnbA_NfnB-like"/>
    <property type="match status" value="1"/>
</dbReference>